<evidence type="ECO:0000313" key="2">
    <source>
        <dbReference type="Proteomes" id="UP000187191"/>
    </source>
</evidence>
<sequence length="67" mass="7434">MRLFCTSCQAAVLLPSGHWTVGPESVWYQYAQSPRLAHPTWLPPGLLRMWMLVPLKSVCGPPISQAA</sequence>
<organism evidence="1 2">
    <name type="scientific">Streptomyces alfalfae</name>
    <dbReference type="NCBI Taxonomy" id="1642299"/>
    <lineage>
        <taxon>Bacteria</taxon>
        <taxon>Bacillati</taxon>
        <taxon>Actinomycetota</taxon>
        <taxon>Actinomycetes</taxon>
        <taxon>Kitasatosporales</taxon>
        <taxon>Streptomycetaceae</taxon>
        <taxon>Streptomyces</taxon>
    </lineage>
</organism>
<keyword evidence="2" id="KW-1185">Reference proteome</keyword>
<reference evidence="1 2" key="1">
    <citation type="submission" date="2016-05" db="EMBL/GenBank/DDBJ databases">
        <authorList>
            <person name="Gu J."/>
        </authorList>
    </citation>
    <scope>NUCLEOTIDE SEQUENCE [LARGE SCALE GENOMIC DNA]</scope>
    <source>
        <strain evidence="1 2">ACCC40021</strain>
    </source>
</reference>
<proteinExistence type="predicted"/>
<accession>A0ABN4VE85</accession>
<name>A0ABN4VE85_9ACTN</name>
<dbReference type="EMBL" id="CP015588">
    <property type="protein sequence ID" value="APY84578.1"/>
    <property type="molecule type" value="Genomic_DNA"/>
</dbReference>
<protein>
    <submittedName>
        <fullName evidence="1">Uncharacterized protein</fullName>
    </submittedName>
</protein>
<gene>
    <name evidence="1" type="ORF">A7J05_01265</name>
</gene>
<dbReference type="Proteomes" id="UP000187191">
    <property type="component" value="Chromosome"/>
</dbReference>
<evidence type="ECO:0000313" key="1">
    <source>
        <dbReference type="EMBL" id="APY84578.1"/>
    </source>
</evidence>